<evidence type="ECO:0000256" key="1">
    <source>
        <dbReference type="SAM" id="MobiDB-lite"/>
    </source>
</evidence>
<dbReference type="Pfam" id="PF08376">
    <property type="entry name" value="NIT"/>
    <property type="match status" value="1"/>
</dbReference>
<feature type="domain" description="Nitrate/nitrite sensing protein" evidence="3">
    <location>
        <begin position="39"/>
        <end position="200"/>
    </location>
</feature>
<reference evidence="4 5" key="1">
    <citation type="submission" date="2023-06" db="EMBL/GenBank/DDBJ databases">
        <authorList>
            <person name="Oyuntsetseg B."/>
            <person name="Kim S.B."/>
        </authorList>
    </citation>
    <scope>NUCLEOTIDE SEQUENCE [LARGE SCALE GENOMIC DNA]</scope>
    <source>
        <strain evidence="4 5">2-15</strain>
    </source>
</reference>
<dbReference type="AlphaFoldDB" id="A0A9Y2IK88"/>
<feature type="transmembrane region" description="Helical" evidence="2">
    <location>
        <begin position="229"/>
        <end position="254"/>
    </location>
</feature>
<protein>
    <submittedName>
        <fullName evidence="4">Nitrate- and nitrite sensing domain-containing protein</fullName>
    </submittedName>
</protein>
<keyword evidence="2" id="KW-1133">Transmembrane helix</keyword>
<feature type="transmembrane region" description="Helical" evidence="2">
    <location>
        <begin position="7"/>
        <end position="31"/>
    </location>
</feature>
<dbReference type="EMBL" id="CP127294">
    <property type="protein sequence ID" value="WIX80541.1"/>
    <property type="molecule type" value="Genomic_DNA"/>
</dbReference>
<organism evidence="4 5">
    <name type="scientific">Amycolatopsis carbonis</name>
    <dbReference type="NCBI Taxonomy" id="715471"/>
    <lineage>
        <taxon>Bacteria</taxon>
        <taxon>Bacillati</taxon>
        <taxon>Actinomycetota</taxon>
        <taxon>Actinomycetes</taxon>
        <taxon>Pseudonocardiales</taxon>
        <taxon>Pseudonocardiaceae</taxon>
        <taxon>Amycolatopsis</taxon>
    </lineage>
</organism>
<evidence type="ECO:0000256" key="2">
    <source>
        <dbReference type="SAM" id="Phobius"/>
    </source>
</evidence>
<name>A0A9Y2IK88_9PSEU</name>
<feature type="region of interest" description="Disordered" evidence="1">
    <location>
        <begin position="276"/>
        <end position="322"/>
    </location>
</feature>
<accession>A0A9Y2IK88</accession>
<dbReference type="KEGG" id="acab:QRX50_07160"/>
<keyword evidence="2" id="KW-0812">Transmembrane</keyword>
<evidence type="ECO:0000313" key="4">
    <source>
        <dbReference type="EMBL" id="WIX80541.1"/>
    </source>
</evidence>
<keyword evidence="2" id="KW-0472">Membrane</keyword>
<dbReference type="InterPro" id="IPR013587">
    <property type="entry name" value="Nitrate/nitrite_sensing"/>
</dbReference>
<evidence type="ECO:0000259" key="3">
    <source>
        <dbReference type="Pfam" id="PF08376"/>
    </source>
</evidence>
<proteinExistence type="predicted"/>
<dbReference type="RefSeq" id="WP_285971170.1">
    <property type="nucleotide sequence ID" value="NZ_CP127294.1"/>
</dbReference>
<sequence length="322" mass="34231">MEYLRSRVVLIAFVPGAALVLVALVIGIFLVQQANHVRGLADETARASNDVTRTAVGLQEWRGNALLAGDRLAEYTSYTQRIDDAIASLRELTRAAPDAETAYQQNTAVDLLAATEGLYRADSLALAGLDETTRRLFTDAVGAYRTTLTSAAGRLTQSDRARYEALVRGEDWSTLTAVENAFADAAPLPVALPTWRAATAVAGRGLGELFAQQNNFAVQMTIDHAHRTLGGALAGGVAIVVFAGVVMAVAVRLADRLTDPGRLALVARKDAALGSAEVQEETGLRRNTVAQQSPETGRATDLRQRSAPRHRAAAARSGATTR</sequence>
<keyword evidence="5" id="KW-1185">Reference proteome</keyword>
<evidence type="ECO:0000313" key="5">
    <source>
        <dbReference type="Proteomes" id="UP001236014"/>
    </source>
</evidence>
<gene>
    <name evidence="4" type="ORF">QRX50_07160</name>
</gene>
<dbReference type="Proteomes" id="UP001236014">
    <property type="component" value="Chromosome"/>
</dbReference>